<dbReference type="EMBL" id="JBDJPC010000013">
    <property type="protein sequence ID" value="KAL1488621.1"/>
    <property type="molecule type" value="Genomic_DNA"/>
</dbReference>
<keyword evidence="2" id="KW-1185">Reference proteome</keyword>
<accession>A0ABD1E6D7</accession>
<evidence type="ECO:0000313" key="1">
    <source>
        <dbReference type="EMBL" id="KAL1488621.1"/>
    </source>
</evidence>
<name>A0ABD1E6D7_HYPHA</name>
<organism evidence="1 2">
    <name type="scientific">Hypothenemus hampei</name>
    <name type="common">Coffee berry borer</name>
    <dbReference type="NCBI Taxonomy" id="57062"/>
    <lineage>
        <taxon>Eukaryota</taxon>
        <taxon>Metazoa</taxon>
        <taxon>Ecdysozoa</taxon>
        <taxon>Arthropoda</taxon>
        <taxon>Hexapoda</taxon>
        <taxon>Insecta</taxon>
        <taxon>Pterygota</taxon>
        <taxon>Neoptera</taxon>
        <taxon>Endopterygota</taxon>
        <taxon>Coleoptera</taxon>
        <taxon>Polyphaga</taxon>
        <taxon>Cucujiformia</taxon>
        <taxon>Curculionidae</taxon>
        <taxon>Scolytinae</taxon>
        <taxon>Hypothenemus</taxon>
    </lineage>
</organism>
<dbReference type="Proteomes" id="UP001566132">
    <property type="component" value="Unassembled WGS sequence"/>
</dbReference>
<sequence length="70" mass="8238">MSRTRRQVNYHKYSEFDRGRIMDSREAGLSFGEVATKMNRCLNIVMSCMSVDHQWFIENGRLECELFTVG</sequence>
<feature type="non-terminal residue" evidence="1">
    <location>
        <position position="70"/>
    </location>
</feature>
<gene>
    <name evidence="1" type="ORF">ABEB36_014424</name>
</gene>
<protein>
    <submittedName>
        <fullName evidence="1">Uncharacterized protein</fullName>
    </submittedName>
</protein>
<evidence type="ECO:0000313" key="2">
    <source>
        <dbReference type="Proteomes" id="UP001566132"/>
    </source>
</evidence>
<comment type="caution">
    <text evidence="1">The sequence shown here is derived from an EMBL/GenBank/DDBJ whole genome shotgun (WGS) entry which is preliminary data.</text>
</comment>
<reference evidence="1 2" key="1">
    <citation type="submission" date="2024-05" db="EMBL/GenBank/DDBJ databases">
        <title>Genetic variation in Jamaican populations of the coffee berry borer (Hypothenemus hampei).</title>
        <authorList>
            <person name="Errbii M."/>
            <person name="Myrie A."/>
        </authorList>
    </citation>
    <scope>NUCLEOTIDE SEQUENCE [LARGE SCALE GENOMIC DNA]</scope>
    <source>
        <strain evidence="1">JA-Hopewell-2020-01-JO</strain>
        <tissue evidence="1">Whole body</tissue>
    </source>
</reference>
<dbReference type="AlphaFoldDB" id="A0ABD1E6D7"/>
<proteinExistence type="predicted"/>